<evidence type="ECO:0000256" key="4">
    <source>
        <dbReference type="ARBA" id="ARBA00023002"/>
    </source>
</evidence>
<dbReference type="PANTHER" id="PTHR19372:SF7">
    <property type="entry name" value="SULFITE OXIDASE, MITOCHONDRIAL"/>
    <property type="match status" value="1"/>
</dbReference>
<dbReference type="PRINTS" id="PR00407">
    <property type="entry name" value="EUMOPTERIN"/>
</dbReference>
<dbReference type="GO" id="GO:0008482">
    <property type="term" value="F:sulfite oxidase activity"/>
    <property type="evidence" value="ECO:0007669"/>
    <property type="project" value="TreeGrafter"/>
</dbReference>
<dbReference type="Pfam" id="PF00174">
    <property type="entry name" value="Oxidored_molyb"/>
    <property type="match status" value="1"/>
</dbReference>
<dbReference type="GO" id="GO:0043546">
    <property type="term" value="F:molybdopterin cofactor binding"/>
    <property type="evidence" value="ECO:0007669"/>
    <property type="project" value="TreeGrafter"/>
</dbReference>
<dbReference type="GO" id="GO:0006790">
    <property type="term" value="P:sulfur compound metabolic process"/>
    <property type="evidence" value="ECO:0007669"/>
    <property type="project" value="TreeGrafter"/>
</dbReference>
<organism evidence="7 8">
    <name type="scientific">Byssothecium circinans</name>
    <dbReference type="NCBI Taxonomy" id="147558"/>
    <lineage>
        <taxon>Eukaryota</taxon>
        <taxon>Fungi</taxon>
        <taxon>Dikarya</taxon>
        <taxon>Ascomycota</taxon>
        <taxon>Pezizomycotina</taxon>
        <taxon>Dothideomycetes</taxon>
        <taxon>Pleosporomycetidae</taxon>
        <taxon>Pleosporales</taxon>
        <taxon>Massarineae</taxon>
        <taxon>Massarinaceae</taxon>
        <taxon>Byssothecium</taxon>
    </lineage>
</organism>
<dbReference type="PANTHER" id="PTHR19372">
    <property type="entry name" value="SULFITE REDUCTASE"/>
    <property type="match status" value="1"/>
</dbReference>
<evidence type="ECO:0000256" key="3">
    <source>
        <dbReference type="ARBA" id="ARBA00022723"/>
    </source>
</evidence>
<feature type="domain" description="Moybdenum cofactor oxidoreductase dimerisation" evidence="6">
    <location>
        <begin position="237"/>
        <end position="296"/>
    </location>
</feature>
<dbReference type="SUPFAM" id="SSF56524">
    <property type="entry name" value="Oxidoreductase molybdopterin-binding domain"/>
    <property type="match status" value="1"/>
</dbReference>
<dbReference type="InterPro" id="IPR008335">
    <property type="entry name" value="Mopterin_OxRdtase_euk"/>
</dbReference>
<dbReference type="Gene3D" id="3.90.420.10">
    <property type="entry name" value="Oxidoreductase, molybdopterin-binding domain"/>
    <property type="match status" value="1"/>
</dbReference>
<dbReference type="Gene3D" id="2.60.40.650">
    <property type="match status" value="1"/>
</dbReference>
<comment type="cofactor">
    <cofactor evidence="1">
        <name>Mo-molybdopterin</name>
        <dbReference type="ChEBI" id="CHEBI:71302"/>
    </cofactor>
</comment>
<evidence type="ECO:0000259" key="6">
    <source>
        <dbReference type="Pfam" id="PF03404"/>
    </source>
</evidence>
<keyword evidence="3" id="KW-0479">Metal-binding</keyword>
<proteinExistence type="predicted"/>
<name>A0A6A5UH88_9PLEO</name>
<dbReference type="InterPro" id="IPR000572">
    <property type="entry name" value="OxRdtase_Mopterin-bd_dom"/>
</dbReference>
<evidence type="ECO:0000313" key="7">
    <source>
        <dbReference type="EMBL" id="KAF1963700.1"/>
    </source>
</evidence>
<dbReference type="InterPro" id="IPR014756">
    <property type="entry name" value="Ig_E-set"/>
</dbReference>
<feature type="domain" description="Oxidoreductase molybdopterin-binding" evidence="5">
    <location>
        <begin position="58"/>
        <end position="220"/>
    </location>
</feature>
<dbReference type="InterPro" id="IPR005066">
    <property type="entry name" value="MoCF_OxRdtse_dimer"/>
</dbReference>
<evidence type="ECO:0000256" key="2">
    <source>
        <dbReference type="ARBA" id="ARBA00022505"/>
    </source>
</evidence>
<sequence>MSTTTTATVSSLPSTGSERNAAITQTHGFRIRHPPKPHLLSNPQTNEDDLFLTIHMGAVDVDTQRYLLVIDGLVERPYTLTFDQLRAFPSTDVTAFHECFGSPLAPPTKALWRVGNVTWTGVTLRTLLEYAQPLPSAKYLWSDGLDSGTFAGVTVDRYQKDLPLEKALAPETLVAWAMNGEPLGKERGGPVRLVVPGWFGTNSTKWLCKLSLQDNRAKGPYTTKFYNIEVAKDVTKPVWEVDVNSMITKPGPDALVTGSELEVEGWAWSCDGVAKVEVSWNGGESWQEARVGRRKDFSWQKLWATLELRPGEYTLMTRATSREGKTQALTGWRNHVHRVRIRVMDG</sequence>
<dbReference type="EMBL" id="ML976977">
    <property type="protein sequence ID" value="KAF1963700.1"/>
    <property type="molecule type" value="Genomic_DNA"/>
</dbReference>
<dbReference type="InterPro" id="IPR036374">
    <property type="entry name" value="OxRdtase_Mopterin-bd_sf"/>
</dbReference>
<dbReference type="Proteomes" id="UP000800035">
    <property type="component" value="Unassembled WGS sequence"/>
</dbReference>
<keyword evidence="8" id="KW-1185">Reference proteome</keyword>
<reference evidence="7" key="1">
    <citation type="journal article" date="2020" name="Stud. Mycol.">
        <title>101 Dothideomycetes genomes: a test case for predicting lifestyles and emergence of pathogens.</title>
        <authorList>
            <person name="Haridas S."/>
            <person name="Albert R."/>
            <person name="Binder M."/>
            <person name="Bloem J."/>
            <person name="Labutti K."/>
            <person name="Salamov A."/>
            <person name="Andreopoulos B."/>
            <person name="Baker S."/>
            <person name="Barry K."/>
            <person name="Bills G."/>
            <person name="Bluhm B."/>
            <person name="Cannon C."/>
            <person name="Castanera R."/>
            <person name="Culley D."/>
            <person name="Daum C."/>
            <person name="Ezra D."/>
            <person name="Gonzalez J."/>
            <person name="Henrissat B."/>
            <person name="Kuo A."/>
            <person name="Liang C."/>
            <person name="Lipzen A."/>
            <person name="Lutzoni F."/>
            <person name="Magnuson J."/>
            <person name="Mondo S."/>
            <person name="Nolan M."/>
            <person name="Ohm R."/>
            <person name="Pangilinan J."/>
            <person name="Park H.-J."/>
            <person name="Ramirez L."/>
            <person name="Alfaro M."/>
            <person name="Sun H."/>
            <person name="Tritt A."/>
            <person name="Yoshinaga Y."/>
            <person name="Zwiers L.-H."/>
            <person name="Turgeon B."/>
            <person name="Goodwin S."/>
            <person name="Spatafora J."/>
            <person name="Crous P."/>
            <person name="Grigoriev I."/>
        </authorList>
    </citation>
    <scope>NUCLEOTIDE SEQUENCE</scope>
    <source>
        <strain evidence="7">CBS 675.92</strain>
    </source>
</reference>
<evidence type="ECO:0000256" key="1">
    <source>
        <dbReference type="ARBA" id="ARBA00001924"/>
    </source>
</evidence>
<accession>A0A6A5UH88</accession>
<dbReference type="GO" id="GO:0020037">
    <property type="term" value="F:heme binding"/>
    <property type="evidence" value="ECO:0007669"/>
    <property type="project" value="TreeGrafter"/>
</dbReference>
<dbReference type="AlphaFoldDB" id="A0A6A5UH88"/>
<dbReference type="GO" id="GO:0005739">
    <property type="term" value="C:mitochondrion"/>
    <property type="evidence" value="ECO:0007669"/>
    <property type="project" value="TreeGrafter"/>
</dbReference>
<evidence type="ECO:0000313" key="8">
    <source>
        <dbReference type="Proteomes" id="UP000800035"/>
    </source>
</evidence>
<gene>
    <name evidence="7" type="ORF">CC80DRAFT_487035</name>
</gene>
<dbReference type="Pfam" id="PF03404">
    <property type="entry name" value="Mo-co_dimer"/>
    <property type="match status" value="1"/>
</dbReference>
<dbReference type="SUPFAM" id="SSF81296">
    <property type="entry name" value="E set domains"/>
    <property type="match status" value="1"/>
</dbReference>
<evidence type="ECO:0000259" key="5">
    <source>
        <dbReference type="Pfam" id="PF00174"/>
    </source>
</evidence>
<protein>
    <submittedName>
        <fullName evidence="7">Molybdopterin binding oxidoreductase</fullName>
    </submittedName>
</protein>
<dbReference type="GO" id="GO:0030151">
    <property type="term" value="F:molybdenum ion binding"/>
    <property type="evidence" value="ECO:0007669"/>
    <property type="project" value="InterPro"/>
</dbReference>
<dbReference type="OrthoDB" id="10051395at2759"/>
<keyword evidence="4" id="KW-0560">Oxidoreductase</keyword>
<keyword evidence="2" id="KW-0500">Molybdenum</keyword>